<evidence type="ECO:0000313" key="6">
    <source>
        <dbReference type="EMBL" id="TCZ69055.1"/>
    </source>
</evidence>
<dbReference type="InterPro" id="IPR013969">
    <property type="entry name" value="Oligosacch_biosynth_Alg14"/>
</dbReference>
<protein>
    <submittedName>
        <fullName evidence="6">Oligosaccharide biosynthesis protein Alg14</fullName>
    </submittedName>
</protein>
<keyword evidence="5" id="KW-0472">Membrane</keyword>
<reference evidence="6 7" key="1">
    <citation type="submission" date="2019-03" db="EMBL/GenBank/DDBJ databases">
        <authorList>
            <person name="Kim M.K.M."/>
        </authorList>
    </citation>
    <scope>NUCLEOTIDE SEQUENCE [LARGE SCALE GENOMIC DNA]</scope>
    <source>
        <strain evidence="6 7">17J68-15</strain>
    </source>
</reference>
<dbReference type="AlphaFoldDB" id="A0A4R4DX49"/>
<keyword evidence="3" id="KW-0256">Endoplasmic reticulum</keyword>
<dbReference type="OrthoDB" id="555447at2"/>
<dbReference type="Pfam" id="PF08660">
    <property type="entry name" value="Alg14"/>
    <property type="match status" value="1"/>
</dbReference>
<evidence type="ECO:0000256" key="1">
    <source>
        <dbReference type="ARBA" id="ARBA00004389"/>
    </source>
</evidence>
<dbReference type="PANTHER" id="PTHR12154:SF4">
    <property type="entry name" value="UDP-N-ACETYLGLUCOSAMINE TRANSFERASE SUBUNIT ALG14 HOMOLOG"/>
    <property type="match status" value="1"/>
</dbReference>
<keyword evidence="7" id="KW-1185">Reference proteome</keyword>
<dbReference type="Proteomes" id="UP000295164">
    <property type="component" value="Unassembled WGS sequence"/>
</dbReference>
<keyword evidence="2" id="KW-0812">Transmembrane</keyword>
<accession>A0A4R4DX49</accession>
<comment type="caution">
    <text evidence="6">The sequence shown here is derived from an EMBL/GenBank/DDBJ whole genome shotgun (WGS) entry which is preliminary data.</text>
</comment>
<dbReference type="GO" id="GO:0006488">
    <property type="term" value="P:dolichol-linked oligosaccharide biosynthetic process"/>
    <property type="evidence" value="ECO:0007669"/>
    <property type="project" value="InterPro"/>
</dbReference>
<evidence type="ECO:0000256" key="2">
    <source>
        <dbReference type="ARBA" id="ARBA00022692"/>
    </source>
</evidence>
<evidence type="ECO:0000313" key="7">
    <source>
        <dbReference type="Proteomes" id="UP000295164"/>
    </source>
</evidence>
<dbReference type="SUPFAM" id="SSF53756">
    <property type="entry name" value="UDP-Glycosyltransferase/glycogen phosphorylase"/>
    <property type="match status" value="1"/>
</dbReference>
<evidence type="ECO:0000256" key="5">
    <source>
        <dbReference type="ARBA" id="ARBA00023136"/>
    </source>
</evidence>
<organism evidence="6 7">
    <name type="scientific">Flaviaesturariibacter aridisoli</name>
    <dbReference type="NCBI Taxonomy" id="2545761"/>
    <lineage>
        <taxon>Bacteria</taxon>
        <taxon>Pseudomonadati</taxon>
        <taxon>Bacteroidota</taxon>
        <taxon>Chitinophagia</taxon>
        <taxon>Chitinophagales</taxon>
        <taxon>Chitinophagaceae</taxon>
        <taxon>Flaviaestuariibacter</taxon>
    </lineage>
</organism>
<keyword evidence="4" id="KW-1133">Transmembrane helix</keyword>
<evidence type="ECO:0000256" key="3">
    <source>
        <dbReference type="ARBA" id="ARBA00022824"/>
    </source>
</evidence>
<name>A0A4R4DX49_9BACT</name>
<sequence>MNPTAKKQRIVAIASGGGHWIELVRLRPLLERHDVVYCSTNEGFAATVKGYPFQLVPEVSRWNKLKVLPVFLRIAKVLRRSRPQVVISTGAAPGVLGLLAGKLLGARTIWIESICHAEKISLSGRIALKFCDRVYTQWPHLAGGRVIYQGSVL</sequence>
<gene>
    <name evidence="6" type="ORF">E0486_12795</name>
</gene>
<dbReference type="EMBL" id="SKFH01000023">
    <property type="protein sequence ID" value="TCZ69055.1"/>
    <property type="molecule type" value="Genomic_DNA"/>
</dbReference>
<dbReference type="GO" id="GO:0004577">
    <property type="term" value="F:N-acetylglucosaminyldiphosphodolichol N-acetylglucosaminyltransferase activity"/>
    <property type="evidence" value="ECO:0007669"/>
    <property type="project" value="TreeGrafter"/>
</dbReference>
<comment type="subcellular location">
    <subcellularLocation>
        <location evidence="1">Endoplasmic reticulum membrane</location>
        <topology evidence="1">Single-pass membrane protein</topology>
    </subcellularLocation>
</comment>
<proteinExistence type="predicted"/>
<dbReference type="RefSeq" id="WP_131852575.1">
    <property type="nucleotide sequence ID" value="NZ_SKFH01000023.1"/>
</dbReference>
<dbReference type="PANTHER" id="PTHR12154">
    <property type="entry name" value="GLYCOSYL TRANSFERASE-RELATED"/>
    <property type="match status" value="1"/>
</dbReference>
<evidence type="ECO:0000256" key="4">
    <source>
        <dbReference type="ARBA" id="ARBA00022989"/>
    </source>
</evidence>
<dbReference type="Gene3D" id="3.40.50.2000">
    <property type="entry name" value="Glycogen Phosphorylase B"/>
    <property type="match status" value="1"/>
</dbReference>